<dbReference type="InterPro" id="IPR020045">
    <property type="entry name" value="DNA_polI_H3TH"/>
</dbReference>
<dbReference type="RefSeq" id="WP_077278356.1">
    <property type="nucleotide sequence ID" value="NZ_MVBK01000037.1"/>
</dbReference>
<dbReference type="EMBL" id="MVBK01000037">
    <property type="protein sequence ID" value="OOG25576.1"/>
    <property type="molecule type" value="Genomic_DNA"/>
</dbReference>
<reference evidence="5 6" key="1">
    <citation type="submission" date="2017-02" db="EMBL/GenBank/DDBJ databases">
        <title>Genomic diversity within the haloalkaliphilic genus Thioalkalivibrio.</title>
        <authorList>
            <person name="Ahn A.-C."/>
            <person name="Meier-Kolthoff J."/>
            <person name="Overmars L."/>
            <person name="Richter M."/>
            <person name="Woyke T."/>
            <person name="Sorokin D.Y."/>
            <person name="Muyzer G."/>
        </authorList>
    </citation>
    <scope>NUCLEOTIDE SEQUENCE [LARGE SCALE GENOMIC DNA]</scope>
    <source>
        <strain evidence="5 6">ALJD</strain>
    </source>
</reference>
<name>A0A1V3NLG9_9GAMM</name>
<keyword evidence="3" id="KW-0238">DNA-binding</keyword>
<dbReference type="PANTHER" id="PTHR42646:SF2">
    <property type="entry name" value="5'-3' EXONUCLEASE FAMILY PROTEIN"/>
    <property type="match status" value="1"/>
</dbReference>
<accession>A0A1V3NLG9</accession>
<dbReference type="CDD" id="cd09898">
    <property type="entry name" value="H3TH_53EXO"/>
    <property type="match status" value="1"/>
</dbReference>
<evidence type="ECO:0000256" key="3">
    <source>
        <dbReference type="ARBA" id="ARBA00023125"/>
    </source>
</evidence>
<evidence type="ECO:0000313" key="6">
    <source>
        <dbReference type="Proteomes" id="UP000189462"/>
    </source>
</evidence>
<dbReference type="GO" id="GO:0017108">
    <property type="term" value="F:5'-flap endonuclease activity"/>
    <property type="evidence" value="ECO:0007669"/>
    <property type="project" value="InterPro"/>
</dbReference>
<dbReference type="OrthoDB" id="9806424at2"/>
<evidence type="ECO:0000259" key="4">
    <source>
        <dbReference type="SMART" id="SM00475"/>
    </source>
</evidence>
<dbReference type="STRING" id="108003.B1C78_06595"/>
<dbReference type="InterPro" id="IPR036279">
    <property type="entry name" value="5-3_exonuclease_C_sf"/>
</dbReference>
<dbReference type="GO" id="GO:0033567">
    <property type="term" value="P:DNA replication, Okazaki fragment processing"/>
    <property type="evidence" value="ECO:0007669"/>
    <property type="project" value="InterPro"/>
</dbReference>
<dbReference type="SMART" id="SM00475">
    <property type="entry name" value="53EXOc"/>
    <property type="match status" value="1"/>
</dbReference>
<sequence length="316" mass="35043">MVRKQPAGPEDARPEADPTVWLVDASIYVFRAWFTLPEGITDREGHPANAVLGFGEFLVRLLTRNATAATAFAFDESLASSARRQIYPAYKANRPPAPESLKRQFRLCRSLVRALGRVELASTRHEADDIIGTLARRHQARGVPVHLITADKDLTQLVGPRDLWWEFQQDRRMDARAVEKHLGVRPDQVADQLALAGDKVDNIPGVPGIGMATAARLLRRFGTLDELLADPGRVAQMQVRGAKRIAALLEEHRDTVRLARQLTGINCDVDDLPPDLDLAPTTPDRAALQALMDTLGIEGARRVRWQALIERLEGKS</sequence>
<dbReference type="InterPro" id="IPR038969">
    <property type="entry name" value="FEN"/>
</dbReference>
<comment type="caution">
    <text evidence="5">The sequence shown here is derived from an EMBL/GenBank/DDBJ whole genome shotgun (WGS) entry which is preliminary data.</text>
</comment>
<dbReference type="SUPFAM" id="SSF47807">
    <property type="entry name" value="5' to 3' exonuclease, C-terminal subdomain"/>
    <property type="match status" value="1"/>
</dbReference>
<dbReference type="FunFam" id="1.10.150.20:FF:000003">
    <property type="entry name" value="DNA polymerase I"/>
    <property type="match status" value="1"/>
</dbReference>
<dbReference type="InterPro" id="IPR002421">
    <property type="entry name" value="5-3_exonuclease"/>
</dbReference>
<dbReference type="InterPro" id="IPR008918">
    <property type="entry name" value="HhH2"/>
</dbReference>
<dbReference type="Pfam" id="PF02739">
    <property type="entry name" value="5_3_exonuc_N"/>
    <property type="match status" value="1"/>
</dbReference>
<protein>
    <submittedName>
        <fullName evidence="5">Flap endonuclease</fullName>
    </submittedName>
</protein>
<keyword evidence="5" id="KW-0255">Endonuclease</keyword>
<dbReference type="Pfam" id="PF01367">
    <property type="entry name" value="5_3_exonuc"/>
    <property type="match status" value="1"/>
</dbReference>
<keyword evidence="6" id="KW-1185">Reference proteome</keyword>
<dbReference type="InterPro" id="IPR020046">
    <property type="entry name" value="5-3_exonucl_a-hlix_arch_N"/>
</dbReference>
<gene>
    <name evidence="5" type="ORF">B1C78_06595</name>
</gene>
<evidence type="ECO:0000313" key="5">
    <source>
        <dbReference type="EMBL" id="OOG25576.1"/>
    </source>
</evidence>
<dbReference type="SMART" id="SM00279">
    <property type="entry name" value="HhH2"/>
    <property type="match status" value="1"/>
</dbReference>
<feature type="domain" description="5'-3' exonuclease" evidence="4">
    <location>
        <begin position="17"/>
        <end position="282"/>
    </location>
</feature>
<evidence type="ECO:0000256" key="1">
    <source>
        <dbReference type="ARBA" id="ARBA00022722"/>
    </source>
</evidence>
<dbReference type="AlphaFoldDB" id="A0A1V3NLG9"/>
<proteinExistence type="predicted"/>
<dbReference type="CDD" id="cd09859">
    <property type="entry name" value="PIN_53EXO"/>
    <property type="match status" value="1"/>
</dbReference>
<keyword evidence="2" id="KW-0378">Hydrolase</keyword>
<organism evidence="5 6">
    <name type="scientific">Thioalkalivibrio denitrificans</name>
    <dbReference type="NCBI Taxonomy" id="108003"/>
    <lineage>
        <taxon>Bacteria</taxon>
        <taxon>Pseudomonadati</taxon>
        <taxon>Pseudomonadota</taxon>
        <taxon>Gammaproteobacteria</taxon>
        <taxon>Chromatiales</taxon>
        <taxon>Ectothiorhodospiraceae</taxon>
        <taxon>Thioalkalivibrio</taxon>
    </lineage>
</organism>
<dbReference type="Gene3D" id="1.10.150.20">
    <property type="entry name" value="5' to 3' exonuclease, C-terminal subdomain"/>
    <property type="match status" value="1"/>
</dbReference>
<dbReference type="Gene3D" id="3.40.50.1010">
    <property type="entry name" value="5'-nuclease"/>
    <property type="match status" value="1"/>
</dbReference>
<dbReference type="InterPro" id="IPR029060">
    <property type="entry name" value="PIN-like_dom_sf"/>
</dbReference>
<evidence type="ECO:0000256" key="2">
    <source>
        <dbReference type="ARBA" id="ARBA00022801"/>
    </source>
</evidence>
<dbReference type="GO" id="GO:0008409">
    <property type="term" value="F:5'-3' exonuclease activity"/>
    <property type="evidence" value="ECO:0007669"/>
    <property type="project" value="InterPro"/>
</dbReference>
<keyword evidence="1" id="KW-0540">Nuclease</keyword>
<dbReference type="GO" id="GO:0003677">
    <property type="term" value="F:DNA binding"/>
    <property type="evidence" value="ECO:0007669"/>
    <property type="project" value="UniProtKB-KW"/>
</dbReference>
<dbReference type="SUPFAM" id="SSF88723">
    <property type="entry name" value="PIN domain-like"/>
    <property type="match status" value="1"/>
</dbReference>
<dbReference type="PANTHER" id="PTHR42646">
    <property type="entry name" value="FLAP ENDONUCLEASE XNI"/>
    <property type="match status" value="1"/>
</dbReference>
<dbReference type="Proteomes" id="UP000189462">
    <property type="component" value="Unassembled WGS sequence"/>
</dbReference>